<dbReference type="Gene3D" id="3.40.50.300">
    <property type="entry name" value="P-loop containing nucleotide triphosphate hydrolases"/>
    <property type="match status" value="1"/>
</dbReference>
<dbReference type="InParanoid" id="A0A7M7GIE5"/>
<protein>
    <recommendedName>
        <fullName evidence="3">Sulfotransferase family protein</fullName>
    </recommendedName>
</protein>
<evidence type="ECO:0000313" key="2">
    <source>
        <dbReference type="Proteomes" id="UP000007110"/>
    </source>
</evidence>
<dbReference type="RefSeq" id="XP_003729342.1">
    <property type="nucleotide sequence ID" value="XM_003729294.3"/>
</dbReference>
<dbReference type="InterPro" id="IPR053226">
    <property type="entry name" value="Pyrrolopyrazine_biosynth_F"/>
</dbReference>
<dbReference type="OrthoDB" id="416710at2759"/>
<evidence type="ECO:0000313" key="1">
    <source>
        <dbReference type="EnsemblMetazoa" id="XP_003729342"/>
    </source>
</evidence>
<organism evidence="1 2">
    <name type="scientific">Strongylocentrotus purpuratus</name>
    <name type="common">Purple sea urchin</name>
    <dbReference type="NCBI Taxonomy" id="7668"/>
    <lineage>
        <taxon>Eukaryota</taxon>
        <taxon>Metazoa</taxon>
        <taxon>Echinodermata</taxon>
        <taxon>Eleutherozoa</taxon>
        <taxon>Echinozoa</taxon>
        <taxon>Echinoidea</taxon>
        <taxon>Euechinoidea</taxon>
        <taxon>Echinacea</taxon>
        <taxon>Camarodonta</taxon>
        <taxon>Echinidea</taxon>
        <taxon>Strongylocentrotidae</taxon>
        <taxon>Strongylocentrotus</taxon>
    </lineage>
</organism>
<dbReference type="PANTHER" id="PTHR48419">
    <property type="entry name" value="SULFOTRANSFERASE DOMAIN-CONTAINING PROTEIN"/>
    <property type="match status" value="1"/>
</dbReference>
<name>A0A7M7GIE5_STRPU</name>
<keyword evidence="2" id="KW-1185">Reference proteome</keyword>
<dbReference type="GeneID" id="100890468"/>
<dbReference type="PANTHER" id="PTHR48419:SF1">
    <property type="entry name" value="SULFOTRANSFERASE DOMAIN-CONTAINING PROTEIN"/>
    <property type="match status" value="1"/>
</dbReference>
<reference evidence="2" key="1">
    <citation type="submission" date="2015-02" db="EMBL/GenBank/DDBJ databases">
        <title>Genome sequencing for Strongylocentrotus purpuratus.</title>
        <authorList>
            <person name="Murali S."/>
            <person name="Liu Y."/>
            <person name="Vee V."/>
            <person name="English A."/>
            <person name="Wang M."/>
            <person name="Skinner E."/>
            <person name="Han Y."/>
            <person name="Muzny D.M."/>
            <person name="Worley K.C."/>
            <person name="Gibbs R.A."/>
        </authorList>
    </citation>
    <scope>NUCLEOTIDE SEQUENCE</scope>
</reference>
<dbReference type="InterPro" id="IPR027417">
    <property type="entry name" value="P-loop_NTPase"/>
</dbReference>
<proteinExistence type="predicted"/>
<sequence length="306" mass="35103">MAQERPSNPQPTRVGLWCVPRSTSTVLTKCLSAIDGMEVYLELYSYASLLRGYYSTSTGRQLPCDIVGNEAVYAEANDIWEKNVGYRMLPRWMSYQTIKEDLENASSQYVLLKEMASNPIDPHCLPEGYKYTFLIRDPSRVFTSARKIAGSKYAEVGMIPSEADFDLIRDDPIDNQPMKWFENQHRLWKYVKENIDPEPIVLDASDIVSRPGPTIKAFCNVVGFPYSEQLLQLKPTSEIPNNFVTAGKNVFKEMFMYYERAFTSTRFVPDELGSIPRDQLSDDVIRCVDYSMPFYQEMLESKLCVS</sequence>
<dbReference type="OMA" id="WVIPREM"/>
<dbReference type="AlphaFoldDB" id="A0A7M7GIE5"/>
<dbReference type="KEGG" id="spu:100890468"/>
<dbReference type="Proteomes" id="UP000007110">
    <property type="component" value="Unassembled WGS sequence"/>
</dbReference>
<dbReference type="SUPFAM" id="SSF52540">
    <property type="entry name" value="P-loop containing nucleoside triphosphate hydrolases"/>
    <property type="match status" value="1"/>
</dbReference>
<dbReference type="EnsemblMetazoa" id="XM_003729294">
    <property type="protein sequence ID" value="XP_003729342"/>
    <property type="gene ID" value="LOC100890468"/>
</dbReference>
<accession>A0A7M7GIE5</accession>
<reference evidence="1" key="2">
    <citation type="submission" date="2021-01" db="UniProtKB">
        <authorList>
            <consortium name="EnsemblMetazoa"/>
        </authorList>
    </citation>
    <scope>IDENTIFICATION</scope>
</reference>
<evidence type="ECO:0008006" key="3">
    <source>
        <dbReference type="Google" id="ProtNLM"/>
    </source>
</evidence>